<evidence type="ECO:0000256" key="7">
    <source>
        <dbReference type="PROSITE-ProRule" id="PRU10141"/>
    </source>
</evidence>
<dbReference type="InterPro" id="IPR050660">
    <property type="entry name" value="NEK_Ser/Thr_kinase"/>
</dbReference>
<evidence type="ECO:0000259" key="8">
    <source>
        <dbReference type="PROSITE" id="PS50011"/>
    </source>
</evidence>
<dbReference type="GO" id="GO:0004674">
    <property type="term" value="F:protein serine/threonine kinase activity"/>
    <property type="evidence" value="ECO:0007669"/>
    <property type="project" value="UniProtKB-EC"/>
</dbReference>
<dbReference type="GO" id="GO:0005524">
    <property type="term" value="F:ATP binding"/>
    <property type="evidence" value="ECO:0007669"/>
    <property type="project" value="UniProtKB-UniRule"/>
</dbReference>
<evidence type="ECO:0000256" key="3">
    <source>
        <dbReference type="ARBA" id="ARBA00022679"/>
    </source>
</evidence>
<dbReference type="Proteomes" id="UP000238823">
    <property type="component" value="Unassembled WGS sequence"/>
</dbReference>
<evidence type="ECO:0000313" key="9">
    <source>
        <dbReference type="EMBL" id="PRP95998.1"/>
    </source>
</evidence>
<dbReference type="PROSITE" id="PS50011">
    <property type="entry name" value="PROTEIN_KINASE_DOM"/>
    <property type="match status" value="1"/>
</dbReference>
<dbReference type="InterPro" id="IPR017441">
    <property type="entry name" value="Protein_kinase_ATP_BS"/>
</dbReference>
<evidence type="ECO:0000256" key="6">
    <source>
        <dbReference type="ARBA" id="ARBA00022840"/>
    </source>
</evidence>
<keyword evidence="4 7" id="KW-0547">Nucleotide-binding</keyword>
<organism evidence="9 10">
    <name type="scientific">Enhygromyxa salina</name>
    <dbReference type="NCBI Taxonomy" id="215803"/>
    <lineage>
        <taxon>Bacteria</taxon>
        <taxon>Pseudomonadati</taxon>
        <taxon>Myxococcota</taxon>
        <taxon>Polyangia</taxon>
        <taxon>Nannocystales</taxon>
        <taxon>Nannocystaceae</taxon>
        <taxon>Enhygromyxa</taxon>
    </lineage>
</organism>
<feature type="binding site" evidence="7">
    <location>
        <position position="77"/>
    </location>
    <ligand>
        <name>ATP</name>
        <dbReference type="ChEBI" id="CHEBI:30616"/>
    </ligand>
</feature>
<evidence type="ECO:0000313" key="10">
    <source>
        <dbReference type="Proteomes" id="UP000238823"/>
    </source>
</evidence>
<dbReference type="InterPro" id="IPR011009">
    <property type="entry name" value="Kinase-like_dom_sf"/>
</dbReference>
<dbReference type="InterPro" id="IPR000719">
    <property type="entry name" value="Prot_kinase_dom"/>
</dbReference>
<dbReference type="Gene3D" id="1.25.40.10">
    <property type="entry name" value="Tetratricopeptide repeat domain"/>
    <property type="match status" value="1"/>
</dbReference>
<dbReference type="PROSITE" id="PS00108">
    <property type="entry name" value="PROTEIN_KINASE_ST"/>
    <property type="match status" value="1"/>
</dbReference>
<dbReference type="SUPFAM" id="SSF48452">
    <property type="entry name" value="TPR-like"/>
    <property type="match status" value="1"/>
</dbReference>
<proteinExistence type="inferred from homology"/>
<dbReference type="AlphaFoldDB" id="A0A2S9XT05"/>
<dbReference type="SMART" id="SM00220">
    <property type="entry name" value="S_TKc"/>
    <property type="match status" value="1"/>
</dbReference>
<reference evidence="9 10" key="1">
    <citation type="submission" date="2018-03" db="EMBL/GenBank/DDBJ databases">
        <title>Draft Genome Sequences of the Obligatory Marine Myxobacteria Enhygromyxa salina SWB007.</title>
        <authorList>
            <person name="Poehlein A."/>
            <person name="Moghaddam J.A."/>
            <person name="Harms H."/>
            <person name="Alanjari M."/>
            <person name="Koenig G.M."/>
            <person name="Daniel R."/>
            <person name="Schaeberle T.F."/>
        </authorList>
    </citation>
    <scope>NUCLEOTIDE SEQUENCE [LARGE SCALE GENOMIC DNA]</scope>
    <source>
        <strain evidence="9 10">SWB007</strain>
    </source>
</reference>
<sequence length="1271" mass="138654">MIDHTWHESQSPASQSSLAIADRVARAKHARLNHAGGPDHEPVVLGNYELERLVGAGGMGQVFAARSLETGARVALKLLHRSSSTALLRLKQEFRVLADVEHHNLVKLEELVVPPEGEPFFTMELIDGVPFVEYVRGRTPRGQLPNQIRLRRTLRQLLEALEHLHLRGYVHRDLKPSNVLVANDGRVAVLDFGLVCGLFGQAGPVEHDAPHHPSPLEHSSLVVHADAAGDDIVVGTPAYMAPEQAQLGQAGPAADLYAVGVILYECLCGVRPFMGRPQQVLLAKIDESAPDPLVRVPRADKDLLELCRGMLARDPSQRPSASDALACLDNAPRTLGRAERFVGRLSELAQLDRALAVVRGQVPGQAHSVAMMLRGPSGQGKSALLQRWASQLDSESTLVLRGRCFERESIAYKGLDTVVDALSRHLRQLSERERAGLMPTHVGSLIRLFPVLEGIWPAPLEPSRSVGPAEQRGLALASLRELLRGIAVERPTVVMLDDFHWADTDSARLLRLVLDDPGGPPLLLVVAFREPPQPCEAAAELRALSQGRRVDVRELELGGLTWSEARELVLPSFGDDGRDSRLIARAKALVRDSGGNPLHLCELIRSQDLELDAELDLDVLIAGRVEALEPSLRQALAFIALANGPIARAVILAAGASSDDLEALIDAELVWLPELDDELIEVTHDRIREAVLGEFASETLPLLHLRLAVALAEHDTDAELIAEHFERSGQPLLALTYAERAARQAMGTLAFSRAVTWYQRCLDWLPTHADPERRAGLERSMAEACANSGRLVEAAHLLLAQARTQPALDAHALRAKAVEYLLKAGRLREGLDEVATVLRSVGLTYPTRGAQLHGAALFYRRGLARDLDNFLTRGELGVPEPERSGERALLRAQAGICATVSESLVAHQGLISLYFLCRWRRLAGELGDPLLFARALGMDAIVSSSLGDPERGRELLTVARQLSGEHVVNGLMLELSSASVEAFADNWGLAVARVEQALPKIGACSDLQWERRMAIDLLSWTSIEAGDYRSSITLTRRAMKVAVDVGDVKGVRASAGLLAWALVCAGELEEAQRVLEDARAYQRQLVADDSVDHFDLADVLRDFAWIRLLLRTERATEAVAVAEQLPAKLQRLGLWRLPSYRGTALALIGFANLHAQLREPTARRRWKLRSIARKLRGGTSHQRGNAALIDATLEQLDGKPARAAAALAEAETWFAGAGAMASLAAARYRRAALVAGEQREALLAKATEYFTAQQIRRPEGLISILAPAPLR</sequence>
<dbReference type="PROSITE" id="PS00107">
    <property type="entry name" value="PROTEIN_KINASE_ATP"/>
    <property type="match status" value="1"/>
</dbReference>
<dbReference type="PANTHER" id="PTHR43671">
    <property type="entry name" value="SERINE/THREONINE-PROTEIN KINASE NEK"/>
    <property type="match status" value="1"/>
</dbReference>
<accession>A0A2S9XT05</accession>
<dbReference type="PANTHER" id="PTHR43671:SF13">
    <property type="entry name" value="SERINE_THREONINE-PROTEIN KINASE NEK2"/>
    <property type="match status" value="1"/>
</dbReference>
<dbReference type="SUPFAM" id="SSF56112">
    <property type="entry name" value="Protein kinase-like (PK-like)"/>
    <property type="match status" value="1"/>
</dbReference>
<dbReference type="Pfam" id="PF13191">
    <property type="entry name" value="AAA_16"/>
    <property type="match status" value="1"/>
</dbReference>
<dbReference type="Gene3D" id="3.40.50.300">
    <property type="entry name" value="P-loop containing nucleotide triphosphate hydrolases"/>
    <property type="match status" value="1"/>
</dbReference>
<dbReference type="Pfam" id="PF00069">
    <property type="entry name" value="Pkinase"/>
    <property type="match status" value="1"/>
</dbReference>
<dbReference type="OrthoDB" id="5476445at2"/>
<protein>
    <recommendedName>
        <fullName evidence="2">non-specific serine/threonine protein kinase</fullName>
        <ecNumber evidence="2">2.7.11.1</ecNumber>
    </recommendedName>
</protein>
<name>A0A2S9XT05_9BACT</name>
<dbReference type="InterPro" id="IPR027417">
    <property type="entry name" value="P-loop_NTPase"/>
</dbReference>
<dbReference type="InterPro" id="IPR008271">
    <property type="entry name" value="Ser/Thr_kinase_AS"/>
</dbReference>
<evidence type="ECO:0000256" key="2">
    <source>
        <dbReference type="ARBA" id="ARBA00012513"/>
    </source>
</evidence>
<keyword evidence="3 9" id="KW-0808">Transferase</keyword>
<dbReference type="SUPFAM" id="SSF52540">
    <property type="entry name" value="P-loop containing nucleoside triphosphate hydrolases"/>
    <property type="match status" value="1"/>
</dbReference>
<dbReference type="InterPro" id="IPR011990">
    <property type="entry name" value="TPR-like_helical_dom_sf"/>
</dbReference>
<dbReference type="CDD" id="cd14014">
    <property type="entry name" value="STKc_PknB_like"/>
    <property type="match status" value="1"/>
</dbReference>
<dbReference type="Gene3D" id="1.10.510.10">
    <property type="entry name" value="Transferase(Phosphotransferase) domain 1"/>
    <property type="match status" value="1"/>
</dbReference>
<comment type="caution">
    <text evidence="9">The sequence shown here is derived from an EMBL/GenBank/DDBJ whole genome shotgun (WGS) entry which is preliminary data.</text>
</comment>
<feature type="domain" description="Protein kinase" evidence="8">
    <location>
        <begin position="48"/>
        <end position="342"/>
    </location>
</feature>
<gene>
    <name evidence="9" type="primary">pknA_10</name>
    <name evidence="9" type="ORF">ENSA7_68120</name>
</gene>
<dbReference type="EC" id="2.7.11.1" evidence="2"/>
<evidence type="ECO:0000256" key="5">
    <source>
        <dbReference type="ARBA" id="ARBA00022777"/>
    </source>
</evidence>
<dbReference type="InterPro" id="IPR041664">
    <property type="entry name" value="AAA_16"/>
</dbReference>
<evidence type="ECO:0000256" key="4">
    <source>
        <dbReference type="ARBA" id="ARBA00022741"/>
    </source>
</evidence>
<dbReference type="RefSeq" id="WP_146158470.1">
    <property type="nucleotide sequence ID" value="NZ_PVNL01000135.1"/>
</dbReference>
<comment type="similarity">
    <text evidence="1">Belongs to the protein kinase superfamily. NEK Ser/Thr protein kinase family. NIMA subfamily.</text>
</comment>
<evidence type="ECO:0000256" key="1">
    <source>
        <dbReference type="ARBA" id="ARBA00010886"/>
    </source>
</evidence>
<keyword evidence="6 7" id="KW-0067">ATP-binding</keyword>
<keyword evidence="5 9" id="KW-0418">Kinase</keyword>
<dbReference type="EMBL" id="PVNL01000135">
    <property type="protein sequence ID" value="PRP95998.1"/>
    <property type="molecule type" value="Genomic_DNA"/>
</dbReference>